<dbReference type="InterPro" id="IPR012332">
    <property type="entry name" value="Autotransporter_pectin_lyase_C"/>
</dbReference>
<proteinExistence type="predicted"/>
<dbReference type="GO" id="GO:0008233">
    <property type="term" value="F:peptidase activity"/>
    <property type="evidence" value="ECO:0007669"/>
    <property type="project" value="UniProtKB-KW"/>
</dbReference>
<evidence type="ECO:0000259" key="1">
    <source>
        <dbReference type="Pfam" id="PF03212"/>
    </source>
</evidence>
<dbReference type="AlphaFoldDB" id="A0A378NLD6"/>
<dbReference type="InterPro" id="IPR011050">
    <property type="entry name" value="Pectin_lyase_fold/virulence"/>
</dbReference>
<dbReference type="Gene3D" id="2.160.20.20">
    <property type="match status" value="1"/>
</dbReference>
<organism evidence="2 3">
    <name type="scientific">Mannheimia haemolytica</name>
    <name type="common">Pasteurella haemolytica</name>
    <dbReference type="NCBI Taxonomy" id="75985"/>
    <lineage>
        <taxon>Bacteria</taxon>
        <taxon>Pseudomonadati</taxon>
        <taxon>Pseudomonadota</taxon>
        <taxon>Gammaproteobacteria</taxon>
        <taxon>Pasteurellales</taxon>
        <taxon>Pasteurellaceae</taxon>
        <taxon>Mannheimia</taxon>
    </lineage>
</organism>
<dbReference type="EMBL" id="UGPL01000006">
    <property type="protein sequence ID" value="STY66708.1"/>
    <property type="molecule type" value="Genomic_DNA"/>
</dbReference>
<evidence type="ECO:0000313" key="3">
    <source>
        <dbReference type="Proteomes" id="UP000254031"/>
    </source>
</evidence>
<evidence type="ECO:0000313" key="2">
    <source>
        <dbReference type="EMBL" id="STY66708.1"/>
    </source>
</evidence>
<dbReference type="Proteomes" id="UP000254031">
    <property type="component" value="Unassembled WGS sequence"/>
</dbReference>
<dbReference type="GO" id="GO:0006508">
    <property type="term" value="P:proteolysis"/>
    <property type="evidence" value="ECO:0007669"/>
    <property type="project" value="UniProtKB-KW"/>
</dbReference>
<keyword evidence="2" id="KW-0378">Hydrolase</keyword>
<feature type="domain" description="Pertactin central region" evidence="1">
    <location>
        <begin position="63"/>
        <end position="132"/>
    </location>
</feature>
<reference evidence="2 3" key="1">
    <citation type="submission" date="2018-06" db="EMBL/GenBank/DDBJ databases">
        <authorList>
            <consortium name="Pathogen Informatics"/>
            <person name="Doyle S."/>
        </authorList>
    </citation>
    <scope>NUCLEOTIDE SEQUENCE [LARGE SCALE GENOMIC DNA]</scope>
    <source>
        <strain evidence="2 3">NCTC9380</strain>
    </source>
</reference>
<name>A0A378NLD6_MANHA</name>
<protein>
    <submittedName>
        <fullName evidence="2">Immunoglobulin A1 protease autotransporter</fullName>
        <ecNumber evidence="2">3.4.21.72</ecNumber>
    </submittedName>
</protein>
<accession>A0A378NLD6</accession>
<sequence>MLSDKDLHSWQRTTVNSDIKLTQNARFELGSKADLIGTIESNGDSQINLRNGSSWVMTGNSNVNKLNVDNATITLDNNVGEPNTLNINSLSGSGVINFITYFAQTISDLINVEHASGAFKAKISQIGTPTTQRGVL</sequence>
<dbReference type="SUPFAM" id="SSF51126">
    <property type="entry name" value="Pectin lyase-like"/>
    <property type="match status" value="1"/>
</dbReference>
<dbReference type="InterPro" id="IPR004899">
    <property type="entry name" value="Pertactin_central"/>
</dbReference>
<dbReference type="Pfam" id="PF03212">
    <property type="entry name" value="Pertactin"/>
    <property type="match status" value="1"/>
</dbReference>
<keyword evidence="2" id="KW-0645">Protease</keyword>
<dbReference type="EC" id="3.4.21.72" evidence="2"/>
<gene>
    <name evidence="2" type="primary">iga_4</name>
    <name evidence="2" type="ORF">NCTC9380_02033</name>
</gene>